<evidence type="ECO:0000259" key="2">
    <source>
        <dbReference type="Pfam" id="PF01569"/>
    </source>
</evidence>
<protein>
    <recommendedName>
        <fullName evidence="2">Phosphatidic acid phosphatase type 2/haloperoxidase domain-containing protein</fullName>
    </recommendedName>
</protein>
<dbReference type="KEGG" id="nba:CUN60_02760"/>
<accession>A0A2I7N486</accession>
<dbReference type="InterPro" id="IPR036938">
    <property type="entry name" value="PAP2/HPO_sf"/>
</dbReference>
<evidence type="ECO:0000313" key="4">
    <source>
        <dbReference type="Proteomes" id="UP000236655"/>
    </source>
</evidence>
<keyword evidence="1" id="KW-0472">Membrane</keyword>
<feature type="domain" description="Phosphatidic acid phosphatase type 2/haloperoxidase" evidence="2">
    <location>
        <begin position="88"/>
        <end position="208"/>
    </location>
</feature>
<dbReference type="SUPFAM" id="SSF48317">
    <property type="entry name" value="Acid phosphatase/Vanadium-dependent haloperoxidase"/>
    <property type="match status" value="1"/>
</dbReference>
<organism evidence="3 4">
    <name type="scientific">Aquella oligotrophica</name>
    <dbReference type="NCBI Taxonomy" id="2067065"/>
    <lineage>
        <taxon>Bacteria</taxon>
        <taxon>Pseudomonadati</taxon>
        <taxon>Pseudomonadota</taxon>
        <taxon>Betaproteobacteria</taxon>
        <taxon>Neisseriales</taxon>
        <taxon>Neisseriaceae</taxon>
        <taxon>Aquella</taxon>
    </lineage>
</organism>
<feature type="transmembrane region" description="Helical" evidence="1">
    <location>
        <begin position="12"/>
        <end position="35"/>
    </location>
</feature>
<gene>
    <name evidence="3" type="ORF">CUN60_02760</name>
</gene>
<evidence type="ECO:0000313" key="3">
    <source>
        <dbReference type="EMBL" id="AUR51263.1"/>
    </source>
</evidence>
<reference evidence="4" key="1">
    <citation type="submission" date="2017-11" db="EMBL/GenBank/DDBJ databases">
        <authorList>
            <person name="Chan K.G."/>
            <person name="Lee L.S."/>
        </authorList>
    </citation>
    <scope>NUCLEOTIDE SEQUENCE [LARGE SCALE GENOMIC DNA]</scope>
    <source>
        <strain evidence="4">DSM 100970</strain>
    </source>
</reference>
<feature type="transmembrane region" description="Helical" evidence="1">
    <location>
        <begin position="190"/>
        <end position="210"/>
    </location>
</feature>
<feature type="transmembrane region" description="Helical" evidence="1">
    <location>
        <begin position="164"/>
        <end position="183"/>
    </location>
</feature>
<keyword evidence="1" id="KW-0812">Transmembrane</keyword>
<evidence type="ECO:0000256" key="1">
    <source>
        <dbReference type="SAM" id="Phobius"/>
    </source>
</evidence>
<dbReference type="OrthoDB" id="9780507at2"/>
<dbReference type="Proteomes" id="UP000236655">
    <property type="component" value="Chromosome"/>
</dbReference>
<sequence length="218" mass="25286">MIQINKSNLFKSLVIIIILWILAYTSILVIDRPLAISIHQYGVDSYLQLRKITEGMPVFISVLAMLALIIYYWQKQRKVLSFTAPIYFYLMLKLTMEIKTGLKIFFGRYWPKTWINNNLSLIHDNVYGFNWLHGFGNQGSFPSGHSTYVVFCAMWLSYVYPKLAYIWFLLAFFGITCLILLDYHFLGDCFAGIGLGIFCAVISLAIWQRIAISHNHNE</sequence>
<dbReference type="InterPro" id="IPR000326">
    <property type="entry name" value="PAP2/HPO"/>
</dbReference>
<dbReference type="Pfam" id="PF01569">
    <property type="entry name" value="PAP2"/>
    <property type="match status" value="1"/>
</dbReference>
<dbReference type="Gene3D" id="1.20.144.10">
    <property type="entry name" value="Phosphatidic acid phosphatase type 2/haloperoxidase"/>
    <property type="match status" value="1"/>
</dbReference>
<name>A0A2I7N486_9NEIS</name>
<proteinExistence type="predicted"/>
<keyword evidence="4" id="KW-1185">Reference proteome</keyword>
<dbReference type="EMBL" id="CP024847">
    <property type="protein sequence ID" value="AUR51263.1"/>
    <property type="molecule type" value="Genomic_DNA"/>
</dbReference>
<keyword evidence="1" id="KW-1133">Transmembrane helix</keyword>
<dbReference type="AlphaFoldDB" id="A0A2I7N486"/>
<dbReference type="RefSeq" id="WP_102950563.1">
    <property type="nucleotide sequence ID" value="NZ_CP024847.1"/>
</dbReference>
<feature type="transmembrane region" description="Helical" evidence="1">
    <location>
        <begin position="55"/>
        <end position="74"/>
    </location>
</feature>